<dbReference type="InterPro" id="IPR019933">
    <property type="entry name" value="DivIVA_domain"/>
</dbReference>
<evidence type="ECO:0000313" key="11">
    <source>
        <dbReference type="EMBL" id="MBS2964068.1"/>
    </source>
</evidence>
<evidence type="ECO:0000256" key="10">
    <source>
        <dbReference type="SAM" id="MobiDB-lite"/>
    </source>
</evidence>
<dbReference type="Proteomes" id="UP000677913">
    <property type="component" value="Unassembled WGS sequence"/>
</dbReference>
<feature type="non-terminal residue" evidence="11">
    <location>
        <position position="262"/>
    </location>
</feature>
<dbReference type="PANTHER" id="PTHR35794">
    <property type="entry name" value="CELL DIVISION PROTEIN DIVIVA"/>
    <property type="match status" value="1"/>
</dbReference>
<protein>
    <recommendedName>
        <fullName evidence="3">Cell wall synthesis protein Wag31</fullName>
    </recommendedName>
    <alternativeName>
        <fullName evidence="8">Antigen 84</fullName>
    </alternativeName>
</protein>
<gene>
    <name evidence="11" type="ORF">KGA66_13505</name>
</gene>
<evidence type="ECO:0000256" key="5">
    <source>
        <dbReference type="ARBA" id="ARBA00022618"/>
    </source>
</evidence>
<dbReference type="GO" id="GO:0051301">
    <property type="term" value="P:cell division"/>
    <property type="evidence" value="ECO:0007669"/>
    <property type="project" value="UniProtKB-KW"/>
</dbReference>
<comment type="caution">
    <text evidence="11">The sequence shown here is derived from an EMBL/GenBank/DDBJ whole genome shotgun (WGS) entry which is preliminary data.</text>
</comment>
<comment type="subcellular location">
    <subcellularLocation>
        <location evidence="1">Cytoplasm</location>
    </subcellularLocation>
</comment>
<feature type="coiled-coil region" evidence="9">
    <location>
        <begin position="171"/>
        <end position="198"/>
    </location>
</feature>
<proteinExistence type="inferred from homology"/>
<feature type="compositionally biased region" description="Low complexity" evidence="10">
    <location>
        <begin position="54"/>
        <end position="67"/>
    </location>
</feature>
<keyword evidence="12" id="KW-1185">Reference proteome</keyword>
<dbReference type="PANTHER" id="PTHR35794:SF2">
    <property type="entry name" value="CELL DIVISION PROTEIN DIVIVA"/>
    <property type="match status" value="1"/>
</dbReference>
<dbReference type="Pfam" id="PF05103">
    <property type="entry name" value="DivIVA"/>
    <property type="match status" value="1"/>
</dbReference>
<dbReference type="EMBL" id="JAGSXH010000040">
    <property type="protein sequence ID" value="MBS2964068.1"/>
    <property type="molecule type" value="Genomic_DNA"/>
</dbReference>
<keyword evidence="5" id="KW-0132">Cell division</keyword>
<evidence type="ECO:0000256" key="6">
    <source>
        <dbReference type="ARBA" id="ARBA00023054"/>
    </source>
</evidence>
<evidence type="ECO:0000313" key="12">
    <source>
        <dbReference type="Proteomes" id="UP000677913"/>
    </source>
</evidence>
<dbReference type="AlphaFoldDB" id="A0A8J7WMJ9"/>
<reference evidence="11" key="1">
    <citation type="submission" date="2021-04" db="EMBL/GenBank/DDBJ databases">
        <title>Genome based classification of Actinospica acidithermotolerans sp. nov., an actinobacterium isolated from an Indonesian hot spring.</title>
        <authorList>
            <person name="Kusuma A.B."/>
            <person name="Putra K.E."/>
            <person name="Nafisah S."/>
            <person name="Loh J."/>
            <person name="Nouioui I."/>
            <person name="Goodfellow M."/>
        </authorList>
    </citation>
    <scope>NUCLEOTIDE SEQUENCE</scope>
    <source>
        <strain evidence="11">DSM 45618</strain>
    </source>
</reference>
<feature type="region of interest" description="Disordered" evidence="10">
    <location>
        <begin position="142"/>
        <end position="171"/>
    </location>
</feature>
<evidence type="ECO:0000256" key="1">
    <source>
        <dbReference type="ARBA" id="ARBA00004496"/>
    </source>
</evidence>
<feature type="compositionally biased region" description="Low complexity" evidence="10">
    <location>
        <begin position="233"/>
        <end position="248"/>
    </location>
</feature>
<dbReference type="InterPro" id="IPR007793">
    <property type="entry name" value="DivIVA_fam"/>
</dbReference>
<evidence type="ECO:0000256" key="9">
    <source>
        <dbReference type="SAM" id="Coils"/>
    </source>
</evidence>
<feature type="compositionally biased region" description="Basic and acidic residues" evidence="10">
    <location>
        <begin position="142"/>
        <end position="168"/>
    </location>
</feature>
<accession>A0A8J7WMJ9</accession>
<sequence>MPLTPEDVHNKQFTTVRLREGYDEEEVDAFLDEVEAELTRLLRENEELRAKLAAATRAAAAAQQQPPMDRPPMDRMPARREPVPIPPQLPAPMPVPVPQPQPPQFQPGGDSAARVLALAQQTADQAIAEARNEANKIVGEARTRADGMEREARGKADALERDAQEKHRVAMGTLEQARASLERKVEDLRAFEREYRQRLKSYLESQMRQLESNSSDDPALSASRGGSPFPQLGAGAPQAQAPAPAMVGAGMGPGMGMGPQQG</sequence>
<dbReference type="RefSeq" id="WP_211468347.1">
    <property type="nucleotide sequence ID" value="NZ_JAGSXH010000040.1"/>
</dbReference>
<dbReference type="NCBIfam" id="TIGR03544">
    <property type="entry name" value="DivI1A_domain"/>
    <property type="match status" value="1"/>
</dbReference>
<evidence type="ECO:0000256" key="4">
    <source>
        <dbReference type="ARBA" id="ARBA00022490"/>
    </source>
</evidence>
<feature type="region of interest" description="Disordered" evidence="10">
    <location>
        <begin position="54"/>
        <end position="110"/>
    </location>
</feature>
<evidence type="ECO:0000256" key="8">
    <source>
        <dbReference type="ARBA" id="ARBA00031737"/>
    </source>
</evidence>
<organism evidence="11 12">
    <name type="scientific">Actinocrinis puniceicyclus</name>
    <dbReference type="NCBI Taxonomy" id="977794"/>
    <lineage>
        <taxon>Bacteria</taxon>
        <taxon>Bacillati</taxon>
        <taxon>Actinomycetota</taxon>
        <taxon>Actinomycetes</taxon>
        <taxon>Catenulisporales</taxon>
        <taxon>Actinospicaceae</taxon>
        <taxon>Actinocrinis</taxon>
    </lineage>
</organism>
<feature type="compositionally biased region" description="Pro residues" evidence="10">
    <location>
        <begin position="83"/>
        <end position="105"/>
    </location>
</feature>
<dbReference type="Gene3D" id="6.10.250.660">
    <property type="match status" value="1"/>
</dbReference>
<keyword evidence="7" id="KW-0131">Cell cycle</keyword>
<feature type="region of interest" description="Disordered" evidence="10">
    <location>
        <begin position="206"/>
        <end position="262"/>
    </location>
</feature>
<evidence type="ECO:0000256" key="2">
    <source>
        <dbReference type="ARBA" id="ARBA00009008"/>
    </source>
</evidence>
<evidence type="ECO:0000256" key="7">
    <source>
        <dbReference type="ARBA" id="ARBA00023306"/>
    </source>
</evidence>
<comment type="similarity">
    <text evidence="2">Belongs to the DivIVA family.</text>
</comment>
<keyword evidence="4" id="KW-0963">Cytoplasm</keyword>
<dbReference type="GO" id="GO:0005737">
    <property type="term" value="C:cytoplasm"/>
    <property type="evidence" value="ECO:0007669"/>
    <property type="project" value="UniProtKB-SubCell"/>
</dbReference>
<feature type="compositionally biased region" description="Polar residues" evidence="10">
    <location>
        <begin position="206"/>
        <end position="216"/>
    </location>
</feature>
<feature type="compositionally biased region" description="Basic and acidic residues" evidence="10">
    <location>
        <begin position="71"/>
        <end position="82"/>
    </location>
</feature>
<name>A0A8J7WMJ9_9ACTN</name>
<feature type="compositionally biased region" description="Gly residues" evidence="10">
    <location>
        <begin position="249"/>
        <end position="262"/>
    </location>
</feature>
<evidence type="ECO:0000256" key="3">
    <source>
        <dbReference type="ARBA" id="ARBA00018787"/>
    </source>
</evidence>
<keyword evidence="6 9" id="KW-0175">Coiled coil</keyword>